<dbReference type="InterPro" id="IPR003660">
    <property type="entry name" value="HAMP_dom"/>
</dbReference>
<dbReference type="CDD" id="cd01949">
    <property type="entry name" value="GGDEF"/>
    <property type="match status" value="1"/>
</dbReference>
<dbReference type="InterPro" id="IPR029787">
    <property type="entry name" value="Nucleotide_cyclase"/>
</dbReference>
<keyword evidence="1" id="KW-1133">Transmembrane helix</keyword>
<dbReference type="GO" id="GO:0052621">
    <property type="term" value="F:diguanylate cyclase activity"/>
    <property type="evidence" value="ECO:0007669"/>
    <property type="project" value="UniProtKB-EC"/>
</dbReference>
<dbReference type="Proteomes" id="UP001297581">
    <property type="component" value="Unassembled WGS sequence"/>
</dbReference>
<dbReference type="AlphaFoldDB" id="A0AAJ1BDV5"/>
<evidence type="ECO:0000313" key="5">
    <source>
        <dbReference type="Proteomes" id="UP001297581"/>
    </source>
</evidence>
<dbReference type="SUPFAM" id="SSF55785">
    <property type="entry name" value="PYP-like sensor domain (PAS domain)"/>
    <property type="match status" value="1"/>
</dbReference>
<dbReference type="PANTHER" id="PTHR44757:SF2">
    <property type="entry name" value="BIOFILM ARCHITECTURE MAINTENANCE PROTEIN MBAA"/>
    <property type="match status" value="1"/>
</dbReference>
<dbReference type="NCBIfam" id="TIGR00229">
    <property type="entry name" value="sensory_box"/>
    <property type="match status" value="1"/>
</dbReference>
<dbReference type="Pfam" id="PF13188">
    <property type="entry name" value="PAS_8"/>
    <property type="match status" value="1"/>
</dbReference>
<feature type="domain" description="HAMP" evidence="2">
    <location>
        <begin position="168"/>
        <end position="222"/>
    </location>
</feature>
<dbReference type="GO" id="GO:0016020">
    <property type="term" value="C:membrane"/>
    <property type="evidence" value="ECO:0007669"/>
    <property type="project" value="InterPro"/>
</dbReference>
<dbReference type="EC" id="2.7.7.65" evidence="4"/>
<dbReference type="InterPro" id="IPR000014">
    <property type="entry name" value="PAS"/>
</dbReference>
<dbReference type="Gene3D" id="3.30.450.20">
    <property type="entry name" value="PAS domain"/>
    <property type="match status" value="1"/>
</dbReference>
<keyword evidence="4" id="KW-0808">Transferase</keyword>
<sequence>MILNRQKLYIKVAISIGLGAFVAAVVACLYFFMDAKSSKYLEARSQISQIAMTVQKTASIALYVQDAELGREIVEGLEVNDLIAGALLTTGSGDWVSSKGFKHDGADALLEYEIPHPFFAGEVLGRLKLMPNSRYIESRATEVALKQAWVLALQSALIAVLVSILVHKTLTAPLKKLTGDFEQISPGQDDPLQVPRYHEQDEIGSLVRGINALVGNLNQSIDKERSMREKTELLERKFRLIFERASAGICLIDKQNQLLVANEAFERLCGTKSLESKPFLVSWFEEEFELETFLKELRQNVNLNHVEMELQLRTEQAESLKWVHCLFSKVEDTEGVSDLLIEIMMYDITERTYRERMIRFEAEHDLLTQLKNRRAGERILSEMMRKADQTRGMMGLMLIDLDRFKPINDIYGHEAGDTVLKAVADRLQRLAGDGVAIRWGGDEFLIGVNGVDKDYNKLRQLAQEILLQVSKPVMVRGNLTCDVGASVGIAVYPHHGHSLEELLEAADVAMYEVKEQGRGNFRFGRISSGAA</sequence>
<evidence type="ECO:0000259" key="3">
    <source>
        <dbReference type="PROSITE" id="PS50887"/>
    </source>
</evidence>
<dbReference type="InterPro" id="IPR035965">
    <property type="entry name" value="PAS-like_dom_sf"/>
</dbReference>
<dbReference type="Gene3D" id="6.10.340.10">
    <property type="match status" value="1"/>
</dbReference>
<reference evidence="4 5" key="1">
    <citation type="submission" date="2022-02" db="EMBL/GenBank/DDBJ databases">
        <title>The genome sequence of Shewanella sp. 3B26.</title>
        <authorList>
            <person name="Du J."/>
        </authorList>
    </citation>
    <scope>NUCLEOTIDE SEQUENCE [LARGE SCALE GENOMIC DNA]</scope>
    <source>
        <strain evidence="4 5">3B26</strain>
    </source>
</reference>
<dbReference type="EMBL" id="JAKUDL010000001">
    <property type="protein sequence ID" value="MCH4292962.1"/>
    <property type="molecule type" value="Genomic_DNA"/>
</dbReference>
<dbReference type="SMART" id="SM00304">
    <property type="entry name" value="HAMP"/>
    <property type="match status" value="1"/>
</dbReference>
<protein>
    <submittedName>
        <fullName evidence="4">Diguanylate cyclase</fullName>
        <ecNumber evidence="4">2.7.7.65</ecNumber>
    </submittedName>
</protein>
<dbReference type="PROSITE" id="PS51257">
    <property type="entry name" value="PROKAR_LIPOPROTEIN"/>
    <property type="match status" value="1"/>
</dbReference>
<keyword evidence="1" id="KW-0812">Transmembrane</keyword>
<dbReference type="PROSITE" id="PS50887">
    <property type="entry name" value="GGDEF"/>
    <property type="match status" value="1"/>
</dbReference>
<feature type="domain" description="GGDEF" evidence="3">
    <location>
        <begin position="392"/>
        <end position="526"/>
    </location>
</feature>
<evidence type="ECO:0000313" key="4">
    <source>
        <dbReference type="EMBL" id="MCH4292962.1"/>
    </source>
</evidence>
<dbReference type="InterPro" id="IPR052155">
    <property type="entry name" value="Biofilm_reg_signaling"/>
</dbReference>
<dbReference type="SUPFAM" id="SSF55073">
    <property type="entry name" value="Nucleotide cyclase"/>
    <property type="match status" value="1"/>
</dbReference>
<proteinExistence type="predicted"/>
<dbReference type="NCBIfam" id="TIGR00254">
    <property type="entry name" value="GGDEF"/>
    <property type="match status" value="1"/>
</dbReference>
<comment type="caution">
    <text evidence="4">The sequence shown here is derived from an EMBL/GenBank/DDBJ whole genome shotgun (WGS) entry which is preliminary data.</text>
</comment>
<dbReference type="PROSITE" id="PS50885">
    <property type="entry name" value="HAMP"/>
    <property type="match status" value="1"/>
</dbReference>
<dbReference type="SMART" id="SM00267">
    <property type="entry name" value="GGDEF"/>
    <property type="match status" value="1"/>
</dbReference>
<name>A0AAJ1BDV5_9GAMM</name>
<feature type="transmembrane region" description="Helical" evidence="1">
    <location>
        <begin position="12"/>
        <end position="33"/>
    </location>
</feature>
<dbReference type="GO" id="GO:0007165">
    <property type="term" value="P:signal transduction"/>
    <property type="evidence" value="ECO:0007669"/>
    <property type="project" value="InterPro"/>
</dbReference>
<dbReference type="PANTHER" id="PTHR44757">
    <property type="entry name" value="DIGUANYLATE CYCLASE DGCP"/>
    <property type="match status" value="1"/>
</dbReference>
<keyword evidence="5" id="KW-1185">Reference proteome</keyword>
<keyword evidence="4" id="KW-0548">Nucleotidyltransferase</keyword>
<gene>
    <name evidence="4" type="ORF">MJ923_01425</name>
</gene>
<dbReference type="Pfam" id="PF00990">
    <property type="entry name" value="GGDEF"/>
    <property type="match status" value="1"/>
</dbReference>
<organism evidence="4 5">
    <name type="scientific">Shewanella zhuhaiensis</name>
    <dbReference type="NCBI Taxonomy" id="2919576"/>
    <lineage>
        <taxon>Bacteria</taxon>
        <taxon>Pseudomonadati</taxon>
        <taxon>Pseudomonadota</taxon>
        <taxon>Gammaproteobacteria</taxon>
        <taxon>Alteromonadales</taxon>
        <taxon>Shewanellaceae</taxon>
        <taxon>Shewanella</taxon>
    </lineage>
</organism>
<keyword evidence="1" id="KW-0472">Membrane</keyword>
<evidence type="ECO:0000259" key="2">
    <source>
        <dbReference type="PROSITE" id="PS50885"/>
    </source>
</evidence>
<dbReference type="Pfam" id="PF00672">
    <property type="entry name" value="HAMP"/>
    <property type="match status" value="1"/>
</dbReference>
<dbReference type="InterPro" id="IPR043128">
    <property type="entry name" value="Rev_trsase/Diguanyl_cyclase"/>
</dbReference>
<dbReference type="RefSeq" id="WP_240589592.1">
    <property type="nucleotide sequence ID" value="NZ_JAKUDL010000001.1"/>
</dbReference>
<dbReference type="InterPro" id="IPR000160">
    <property type="entry name" value="GGDEF_dom"/>
</dbReference>
<dbReference type="Gene3D" id="3.30.70.270">
    <property type="match status" value="1"/>
</dbReference>
<dbReference type="SUPFAM" id="SSF158472">
    <property type="entry name" value="HAMP domain-like"/>
    <property type="match status" value="1"/>
</dbReference>
<evidence type="ECO:0000256" key="1">
    <source>
        <dbReference type="SAM" id="Phobius"/>
    </source>
</evidence>
<accession>A0AAJ1BDV5</accession>